<gene>
    <name evidence="2" type="ORF">B4U79_18853</name>
</gene>
<dbReference type="SUPFAM" id="SSF48726">
    <property type="entry name" value="Immunoglobulin"/>
    <property type="match status" value="1"/>
</dbReference>
<dbReference type="EMBL" id="NCKU01018039">
    <property type="protein sequence ID" value="RWR98886.1"/>
    <property type="molecule type" value="Genomic_DNA"/>
</dbReference>
<proteinExistence type="predicted"/>
<feature type="non-terminal residue" evidence="2">
    <location>
        <position position="120"/>
    </location>
</feature>
<dbReference type="InterPro" id="IPR007110">
    <property type="entry name" value="Ig-like_dom"/>
</dbReference>
<dbReference type="OrthoDB" id="5985519at2759"/>
<evidence type="ECO:0000313" key="2">
    <source>
        <dbReference type="EMBL" id="RWR98886.1"/>
    </source>
</evidence>
<keyword evidence="3" id="KW-1185">Reference proteome</keyword>
<protein>
    <recommendedName>
        <fullName evidence="1">Ig-like domain-containing protein</fullName>
    </recommendedName>
</protein>
<feature type="domain" description="Ig-like" evidence="1">
    <location>
        <begin position="67"/>
        <end position="120"/>
    </location>
</feature>
<dbReference type="PROSITE" id="PS50835">
    <property type="entry name" value="IG_LIKE"/>
    <property type="match status" value="1"/>
</dbReference>
<dbReference type="STRING" id="1965070.A0A443Q774"/>
<dbReference type="Gene3D" id="2.60.40.10">
    <property type="entry name" value="Immunoglobulins"/>
    <property type="match status" value="1"/>
</dbReference>
<dbReference type="Proteomes" id="UP000285301">
    <property type="component" value="Unassembled WGS sequence"/>
</dbReference>
<reference evidence="2 3" key="1">
    <citation type="journal article" date="2018" name="Gigascience">
        <title>Genomes of trombidid mites reveal novel predicted allergens and laterally-transferred genes associated with secondary metabolism.</title>
        <authorList>
            <person name="Dong X."/>
            <person name="Chaisiri K."/>
            <person name="Xia D."/>
            <person name="Armstrong S.D."/>
            <person name="Fang Y."/>
            <person name="Donnelly M.J."/>
            <person name="Kadowaki T."/>
            <person name="McGarry J.W."/>
            <person name="Darby A.C."/>
            <person name="Makepeace B.L."/>
        </authorList>
    </citation>
    <scope>NUCLEOTIDE SEQUENCE [LARGE SCALE GENOMIC DNA]</scope>
    <source>
        <strain evidence="2">UoL-WK</strain>
    </source>
</reference>
<organism evidence="2 3">
    <name type="scientific">Dinothrombium tinctorium</name>
    <dbReference type="NCBI Taxonomy" id="1965070"/>
    <lineage>
        <taxon>Eukaryota</taxon>
        <taxon>Metazoa</taxon>
        <taxon>Ecdysozoa</taxon>
        <taxon>Arthropoda</taxon>
        <taxon>Chelicerata</taxon>
        <taxon>Arachnida</taxon>
        <taxon>Acari</taxon>
        <taxon>Acariformes</taxon>
        <taxon>Trombidiformes</taxon>
        <taxon>Prostigmata</taxon>
        <taxon>Anystina</taxon>
        <taxon>Parasitengona</taxon>
        <taxon>Trombidioidea</taxon>
        <taxon>Trombidiidae</taxon>
        <taxon>Dinothrombium</taxon>
    </lineage>
</organism>
<accession>A0A443Q774</accession>
<dbReference type="InterPro" id="IPR036179">
    <property type="entry name" value="Ig-like_dom_sf"/>
</dbReference>
<evidence type="ECO:0000259" key="1">
    <source>
        <dbReference type="PROSITE" id="PS50835"/>
    </source>
</evidence>
<dbReference type="AlphaFoldDB" id="A0A443Q774"/>
<dbReference type="InterPro" id="IPR013783">
    <property type="entry name" value="Ig-like_fold"/>
</dbReference>
<comment type="caution">
    <text evidence="2">The sequence shown here is derived from an EMBL/GenBank/DDBJ whole genome shotgun (WGS) entry which is preliminary data.</text>
</comment>
<name>A0A443Q774_9ACAR</name>
<evidence type="ECO:0000313" key="3">
    <source>
        <dbReference type="Proteomes" id="UP000285301"/>
    </source>
</evidence>
<sequence length="120" mass="13541">MLGLLGIKKFHNNDNVNEGSFANLSGIALMRIDRFKTENQGIYLCNVIDDDNNNISCKFIARIVIPPNFMHSFTSSGEICVLRKQKVIFSCQAKGIPQPTISWYSQEINKNESEKNLTSL</sequence>